<dbReference type="PANTHER" id="PTHR26451">
    <property type="entry name" value="G_PROTEIN_RECEP_F1_2 DOMAIN-CONTAINING PROTEIN"/>
    <property type="match status" value="1"/>
</dbReference>
<keyword evidence="5" id="KW-0552">Olfaction</keyword>
<dbReference type="PROSITE" id="PS50262">
    <property type="entry name" value="G_PROTEIN_RECEP_F1_2"/>
    <property type="match status" value="1"/>
</dbReference>
<dbReference type="Pfam" id="PF13853">
    <property type="entry name" value="7tm_4"/>
    <property type="match status" value="1"/>
</dbReference>
<dbReference type="PRINTS" id="PR00237">
    <property type="entry name" value="GPCRRHODOPSN"/>
</dbReference>
<feature type="transmembrane region" description="Helical" evidence="13">
    <location>
        <begin position="105"/>
        <end position="127"/>
    </location>
</feature>
<sequence>MSSVHSNSSGNVTFVRPATFFINGFVNVPHAKYYYVFLSLVYAVTVLGNSFIMCIIYLARRLHTAKYVAVFHLAFSDMCGSSALIPKLLDMFLFEHQYISYEDCLTNMFFVFHFMNLQSLTLLSLAYDRLIAICFPLKYHSIITKRAMCLIMAVMWIFSGTFFAVLVGLLTRLSFCGSTVVNSFFCDHRPIYRLSCNDNSLNVMMGRMCFGLLICLPLVLIIISYFCIGLVLFKIVHNVDRTKAMKTCTSHLLLVAIFYIPVLSNNIAAALTSSVTTNVGIINISLTQTMPPMLNPIIYTLKTEEVMQSIKDLYKRRKVNVTKEENIKYRRKN</sequence>
<evidence type="ECO:0000256" key="9">
    <source>
        <dbReference type="ARBA" id="ARBA00023157"/>
    </source>
</evidence>
<keyword evidence="10 15" id="KW-0675">Receptor</keyword>
<keyword evidence="4 13" id="KW-0812">Transmembrane</keyword>
<proteinExistence type="predicted"/>
<protein>
    <submittedName>
        <fullName evidence="15">Main Olfactory Receptor</fullName>
    </submittedName>
</protein>
<evidence type="ECO:0000256" key="12">
    <source>
        <dbReference type="ARBA" id="ARBA00023224"/>
    </source>
</evidence>
<evidence type="ECO:0000256" key="7">
    <source>
        <dbReference type="ARBA" id="ARBA00023040"/>
    </source>
</evidence>
<dbReference type="PANTHER" id="PTHR26451:SF966">
    <property type="entry name" value="ODORANT RECEPTOR-RELATED"/>
    <property type="match status" value="1"/>
</dbReference>
<name>Q766B1_MISAN</name>
<dbReference type="GO" id="GO:0005886">
    <property type="term" value="C:plasma membrane"/>
    <property type="evidence" value="ECO:0007669"/>
    <property type="project" value="UniProtKB-SubCell"/>
</dbReference>
<keyword evidence="2" id="KW-1003">Cell membrane</keyword>
<dbReference type="GO" id="GO:0005549">
    <property type="term" value="F:odorant binding"/>
    <property type="evidence" value="ECO:0007669"/>
    <property type="project" value="TreeGrafter"/>
</dbReference>
<dbReference type="FunFam" id="1.20.1070.10:FF:000024">
    <property type="entry name" value="Olfactory receptor"/>
    <property type="match status" value="1"/>
</dbReference>
<evidence type="ECO:0000256" key="8">
    <source>
        <dbReference type="ARBA" id="ARBA00023136"/>
    </source>
</evidence>
<dbReference type="AlphaFoldDB" id="Q766B1"/>
<dbReference type="Gene3D" id="1.20.1070.10">
    <property type="entry name" value="Rhodopsin 7-helix transmembrane proteins"/>
    <property type="match status" value="1"/>
</dbReference>
<dbReference type="InterPro" id="IPR052921">
    <property type="entry name" value="GPCR1_Superfamily_Member"/>
</dbReference>
<evidence type="ECO:0000256" key="4">
    <source>
        <dbReference type="ARBA" id="ARBA00022692"/>
    </source>
</evidence>
<keyword evidence="9" id="KW-1015">Disulfide bond</keyword>
<dbReference type="GO" id="GO:0004984">
    <property type="term" value="F:olfactory receptor activity"/>
    <property type="evidence" value="ECO:0007669"/>
    <property type="project" value="InterPro"/>
</dbReference>
<dbReference type="GO" id="GO:0004930">
    <property type="term" value="F:G protein-coupled receptor activity"/>
    <property type="evidence" value="ECO:0007669"/>
    <property type="project" value="UniProtKB-KW"/>
</dbReference>
<feature type="domain" description="G-protein coupled receptors family 1 profile" evidence="14">
    <location>
        <begin position="48"/>
        <end position="299"/>
    </location>
</feature>
<keyword evidence="6 13" id="KW-1133">Transmembrane helix</keyword>
<keyword evidence="12" id="KW-0807">Transducer</keyword>
<dbReference type="PRINTS" id="PR00245">
    <property type="entry name" value="OLFACTORYR"/>
</dbReference>
<feature type="transmembrane region" description="Helical" evidence="13">
    <location>
        <begin position="65"/>
        <end position="85"/>
    </location>
</feature>
<feature type="transmembrane region" description="Helical" evidence="13">
    <location>
        <begin position="148"/>
        <end position="170"/>
    </location>
</feature>
<evidence type="ECO:0000256" key="1">
    <source>
        <dbReference type="ARBA" id="ARBA00004651"/>
    </source>
</evidence>
<evidence type="ECO:0000313" key="15">
    <source>
        <dbReference type="EMBL" id="BAD06190.1"/>
    </source>
</evidence>
<dbReference type="InterPro" id="IPR000276">
    <property type="entry name" value="GPCR_Rhodpsn"/>
</dbReference>
<organism evidence="15">
    <name type="scientific">Misgurnus anguillicaudatus</name>
    <name type="common">Oriental weatherloach</name>
    <name type="synonym">Cobitis anguillicaudata</name>
    <dbReference type="NCBI Taxonomy" id="75329"/>
    <lineage>
        <taxon>Eukaryota</taxon>
        <taxon>Metazoa</taxon>
        <taxon>Chordata</taxon>
        <taxon>Craniata</taxon>
        <taxon>Vertebrata</taxon>
        <taxon>Euteleostomi</taxon>
        <taxon>Actinopterygii</taxon>
        <taxon>Neopterygii</taxon>
        <taxon>Teleostei</taxon>
        <taxon>Ostariophysi</taxon>
        <taxon>Cypriniformes</taxon>
        <taxon>Cobitidae</taxon>
        <taxon>Cobitinae</taxon>
        <taxon>Misgurnus</taxon>
    </lineage>
</organism>
<dbReference type="SUPFAM" id="SSF81321">
    <property type="entry name" value="Family A G protein-coupled receptor-like"/>
    <property type="match status" value="1"/>
</dbReference>
<keyword evidence="3" id="KW-0716">Sensory transduction</keyword>
<dbReference type="InterPro" id="IPR017452">
    <property type="entry name" value="GPCR_Rhodpsn_7TM"/>
</dbReference>
<evidence type="ECO:0000256" key="2">
    <source>
        <dbReference type="ARBA" id="ARBA00022475"/>
    </source>
</evidence>
<evidence type="ECO:0000256" key="6">
    <source>
        <dbReference type="ARBA" id="ARBA00022989"/>
    </source>
</evidence>
<accession>Q766B1</accession>
<keyword evidence="7" id="KW-0297">G-protein coupled receptor</keyword>
<evidence type="ECO:0000256" key="10">
    <source>
        <dbReference type="ARBA" id="ARBA00023170"/>
    </source>
</evidence>
<feature type="transmembrane region" description="Helical" evidence="13">
    <location>
        <begin position="33"/>
        <end position="58"/>
    </location>
</feature>
<keyword evidence="8 13" id="KW-0472">Membrane</keyword>
<evidence type="ECO:0000256" key="5">
    <source>
        <dbReference type="ARBA" id="ARBA00022725"/>
    </source>
</evidence>
<evidence type="ECO:0000256" key="3">
    <source>
        <dbReference type="ARBA" id="ARBA00022606"/>
    </source>
</evidence>
<gene>
    <name evidence="15" type="primary">D1/3-9</name>
</gene>
<evidence type="ECO:0000256" key="11">
    <source>
        <dbReference type="ARBA" id="ARBA00023180"/>
    </source>
</evidence>
<dbReference type="InterPro" id="IPR000725">
    <property type="entry name" value="Olfact_rcpt"/>
</dbReference>
<feature type="transmembrane region" description="Helical" evidence="13">
    <location>
        <begin position="210"/>
        <end position="232"/>
    </location>
</feature>
<dbReference type="EMBL" id="AB115063">
    <property type="protein sequence ID" value="BAD06190.1"/>
    <property type="molecule type" value="Genomic_DNA"/>
</dbReference>
<keyword evidence="11" id="KW-0325">Glycoprotein</keyword>
<comment type="subcellular location">
    <subcellularLocation>
        <location evidence="1">Cell membrane</location>
        <topology evidence="1">Multi-pass membrane protein</topology>
    </subcellularLocation>
</comment>
<evidence type="ECO:0000256" key="13">
    <source>
        <dbReference type="SAM" id="Phobius"/>
    </source>
</evidence>
<reference evidence="15" key="1">
    <citation type="journal article" date="2004" name="Gene">
        <title>Identification of 24 genes and two pseudogenes coding for olfactory receptors in Japanese loach, classified into four subfamilies: a putative evolutionary process for fish olfactory receptor genes by comprehensive phylogenetic analysis.</title>
        <authorList>
            <person name="Irie-Kushiyama S."/>
            <person name="Asano-Miyoshi M."/>
            <person name="Suda T."/>
            <person name="Abe K."/>
            <person name="Emori Y."/>
        </authorList>
    </citation>
    <scope>NUCLEOTIDE SEQUENCE</scope>
</reference>
<evidence type="ECO:0000259" key="14">
    <source>
        <dbReference type="PROSITE" id="PS50262"/>
    </source>
</evidence>